<evidence type="ECO:0000256" key="1">
    <source>
        <dbReference type="ARBA" id="ARBA00004123"/>
    </source>
</evidence>
<keyword evidence="7 8" id="KW-0539">Nucleus</keyword>
<keyword evidence="5 8" id="KW-0371">Homeobox</keyword>
<dbReference type="Pfam" id="PF07526">
    <property type="entry name" value="POX"/>
    <property type="match status" value="1"/>
</dbReference>
<evidence type="ECO:0000256" key="8">
    <source>
        <dbReference type="PROSITE-ProRule" id="PRU00108"/>
    </source>
</evidence>
<keyword evidence="12" id="KW-1185">Reference proteome</keyword>
<keyword evidence="4 8" id="KW-0238">DNA-binding</keyword>
<dbReference type="GO" id="GO:0005634">
    <property type="term" value="C:nucleus"/>
    <property type="evidence" value="ECO:0007669"/>
    <property type="project" value="UniProtKB-SubCell"/>
</dbReference>
<dbReference type="InterPro" id="IPR008422">
    <property type="entry name" value="KN_HD"/>
</dbReference>
<dbReference type="InterPro" id="IPR009057">
    <property type="entry name" value="Homeodomain-like_sf"/>
</dbReference>
<dbReference type="AlphaFoldDB" id="A0A7N0UAH4"/>
<feature type="DNA-binding region" description="Homeobox" evidence="8">
    <location>
        <begin position="297"/>
        <end position="337"/>
    </location>
</feature>
<evidence type="ECO:0000313" key="12">
    <source>
        <dbReference type="Proteomes" id="UP000594263"/>
    </source>
</evidence>
<evidence type="ECO:0000256" key="3">
    <source>
        <dbReference type="ARBA" id="ARBA00023015"/>
    </source>
</evidence>
<evidence type="ECO:0000313" key="11">
    <source>
        <dbReference type="EnsemblPlants" id="Kaladp0059s0081.1.v1.1"/>
    </source>
</evidence>
<feature type="domain" description="Homeobox" evidence="10">
    <location>
        <begin position="295"/>
        <end position="336"/>
    </location>
</feature>
<dbReference type="GO" id="GO:0006355">
    <property type="term" value="P:regulation of DNA-templated transcription"/>
    <property type="evidence" value="ECO:0007669"/>
    <property type="project" value="InterPro"/>
</dbReference>
<dbReference type="PROSITE" id="PS50071">
    <property type="entry name" value="HOMEOBOX_2"/>
    <property type="match status" value="1"/>
</dbReference>
<dbReference type="PANTHER" id="PTHR11850">
    <property type="entry name" value="HOMEOBOX PROTEIN TRANSCRIPTION FACTORS"/>
    <property type="match status" value="1"/>
</dbReference>
<evidence type="ECO:0000256" key="5">
    <source>
        <dbReference type="ARBA" id="ARBA00023155"/>
    </source>
</evidence>
<accession>A0A7N0UAH4</accession>
<evidence type="ECO:0000256" key="7">
    <source>
        <dbReference type="ARBA" id="ARBA00023242"/>
    </source>
</evidence>
<dbReference type="SMART" id="SM00574">
    <property type="entry name" value="POX"/>
    <property type="match status" value="1"/>
</dbReference>
<keyword evidence="6" id="KW-0804">Transcription</keyword>
<name>A0A7N0UAH4_KALFE</name>
<dbReference type="SMART" id="SM00389">
    <property type="entry name" value="HOX"/>
    <property type="match status" value="1"/>
</dbReference>
<dbReference type="Gene3D" id="1.10.10.60">
    <property type="entry name" value="Homeodomain-like"/>
    <property type="match status" value="1"/>
</dbReference>
<dbReference type="InterPro" id="IPR050224">
    <property type="entry name" value="TALE_homeobox"/>
</dbReference>
<dbReference type="Proteomes" id="UP000594263">
    <property type="component" value="Unplaced"/>
</dbReference>
<dbReference type="SUPFAM" id="SSF46689">
    <property type="entry name" value="Homeodomain-like"/>
    <property type="match status" value="1"/>
</dbReference>
<feature type="region of interest" description="Disordered" evidence="9">
    <location>
        <begin position="1"/>
        <end position="91"/>
    </location>
</feature>
<dbReference type="CDD" id="cd00086">
    <property type="entry name" value="homeodomain"/>
    <property type="match status" value="1"/>
</dbReference>
<feature type="compositionally biased region" description="Low complexity" evidence="9">
    <location>
        <begin position="75"/>
        <end position="84"/>
    </location>
</feature>
<dbReference type="Gramene" id="Kaladp0059s0081.1.v1.1">
    <property type="protein sequence ID" value="Kaladp0059s0081.1.v1.1"/>
    <property type="gene ID" value="Kaladp0059s0081.v1.1"/>
</dbReference>
<feature type="region of interest" description="Disordered" evidence="9">
    <location>
        <begin position="345"/>
        <end position="409"/>
    </location>
</feature>
<comment type="similarity">
    <text evidence="2">Belongs to the TALE/BELL homeobox family.</text>
</comment>
<evidence type="ECO:0000256" key="9">
    <source>
        <dbReference type="SAM" id="MobiDB-lite"/>
    </source>
</evidence>
<feature type="compositionally biased region" description="Polar residues" evidence="9">
    <location>
        <begin position="40"/>
        <end position="64"/>
    </location>
</feature>
<evidence type="ECO:0000256" key="6">
    <source>
        <dbReference type="ARBA" id="ARBA00023163"/>
    </source>
</evidence>
<feature type="compositionally biased region" description="Polar residues" evidence="9">
    <location>
        <begin position="389"/>
        <end position="404"/>
    </location>
</feature>
<protein>
    <recommendedName>
        <fullName evidence="10">Homeobox domain-containing protein</fullName>
    </recommendedName>
</protein>
<comment type="subcellular location">
    <subcellularLocation>
        <location evidence="1 8">Nucleus</location>
    </subcellularLocation>
</comment>
<evidence type="ECO:0000256" key="4">
    <source>
        <dbReference type="ARBA" id="ARBA00023125"/>
    </source>
</evidence>
<evidence type="ECO:0000256" key="2">
    <source>
        <dbReference type="ARBA" id="ARBA00006454"/>
    </source>
</evidence>
<dbReference type="EnsemblPlants" id="Kaladp0059s0081.1.v1.1">
    <property type="protein sequence ID" value="Kaladp0059s0081.1.v1.1"/>
    <property type="gene ID" value="Kaladp0059s0081.v1.1"/>
</dbReference>
<sequence>MESSTSSVPPPPKRHKLPLHPPPAAITISPPPHDRHPTDSLRNLSSTRQPTPLGSTPFSTSSLCSGPARPRDLARGGLSLSLSSDRPRCIGRDSPVRAREAWRGSAVPLGPFTGYASILSRSRFLKPAQDLLDELCGVDSRPVNRSSFHGFCDSAGIVSMDLDDVAGNKDSGLILLLDEVFKRCKQYCQHLQSVVASFETVPGLGNAAPYTSFALGTMAQQFRCLKKTIFERARVVGEAIGYEGVNSLTLGCREPHQSSENWKPVQTSPSLQHPVWRSQRGLPAHAVTVFKNWLFEHFLHPYPSDTDKNLLAQRTGLSRNQVSNWFINARVRLWKPLVEEIHTLDEQRGQPADPKSSKRRTPTLSFDHPPRDFDLPMLPGQQRQERRNPSCSESYLDNLSTSASKHSRTEENIGISLALGLQQESGLGNPASHGAFNL</sequence>
<dbReference type="InterPro" id="IPR001356">
    <property type="entry name" value="HD"/>
</dbReference>
<dbReference type="GO" id="GO:0003677">
    <property type="term" value="F:DNA binding"/>
    <property type="evidence" value="ECO:0007669"/>
    <property type="project" value="UniProtKB-UniRule"/>
</dbReference>
<proteinExistence type="inferred from homology"/>
<reference evidence="11" key="1">
    <citation type="submission" date="2021-01" db="UniProtKB">
        <authorList>
            <consortium name="EnsemblPlants"/>
        </authorList>
    </citation>
    <scope>IDENTIFICATION</scope>
</reference>
<evidence type="ECO:0000259" key="10">
    <source>
        <dbReference type="PROSITE" id="PS50071"/>
    </source>
</evidence>
<dbReference type="InterPro" id="IPR006563">
    <property type="entry name" value="POX_dom"/>
</dbReference>
<dbReference type="Pfam" id="PF05920">
    <property type="entry name" value="Homeobox_KN"/>
    <property type="match status" value="1"/>
</dbReference>
<organism evidence="11 12">
    <name type="scientific">Kalanchoe fedtschenkoi</name>
    <name type="common">Lavender scallops</name>
    <name type="synonym">South American air plant</name>
    <dbReference type="NCBI Taxonomy" id="63787"/>
    <lineage>
        <taxon>Eukaryota</taxon>
        <taxon>Viridiplantae</taxon>
        <taxon>Streptophyta</taxon>
        <taxon>Embryophyta</taxon>
        <taxon>Tracheophyta</taxon>
        <taxon>Spermatophyta</taxon>
        <taxon>Magnoliopsida</taxon>
        <taxon>eudicotyledons</taxon>
        <taxon>Gunneridae</taxon>
        <taxon>Pentapetalae</taxon>
        <taxon>Saxifragales</taxon>
        <taxon>Crassulaceae</taxon>
        <taxon>Kalanchoe</taxon>
    </lineage>
</organism>
<keyword evidence="3" id="KW-0805">Transcription regulation</keyword>